<organism evidence="2 3">
    <name type="scientific">Prorocentrum cordatum</name>
    <dbReference type="NCBI Taxonomy" id="2364126"/>
    <lineage>
        <taxon>Eukaryota</taxon>
        <taxon>Sar</taxon>
        <taxon>Alveolata</taxon>
        <taxon>Dinophyceae</taxon>
        <taxon>Prorocentrales</taxon>
        <taxon>Prorocentraceae</taxon>
        <taxon>Prorocentrum</taxon>
    </lineage>
</organism>
<evidence type="ECO:0008006" key="4">
    <source>
        <dbReference type="Google" id="ProtNLM"/>
    </source>
</evidence>
<feature type="compositionally biased region" description="Basic and acidic residues" evidence="1">
    <location>
        <begin position="274"/>
        <end position="286"/>
    </location>
</feature>
<reference evidence="2" key="1">
    <citation type="submission" date="2023-10" db="EMBL/GenBank/DDBJ databases">
        <authorList>
            <person name="Chen Y."/>
            <person name="Shah S."/>
            <person name="Dougan E. K."/>
            <person name="Thang M."/>
            <person name="Chan C."/>
        </authorList>
    </citation>
    <scope>NUCLEOTIDE SEQUENCE [LARGE SCALE GENOMIC DNA]</scope>
</reference>
<gene>
    <name evidence="2" type="ORF">PCOR1329_LOCUS57367</name>
</gene>
<dbReference type="Gene3D" id="3.40.220.10">
    <property type="entry name" value="Leucine Aminopeptidase, subunit E, domain 1"/>
    <property type="match status" value="1"/>
</dbReference>
<dbReference type="InterPro" id="IPR043472">
    <property type="entry name" value="Macro_dom-like"/>
</dbReference>
<dbReference type="Proteomes" id="UP001189429">
    <property type="component" value="Unassembled WGS sequence"/>
</dbReference>
<evidence type="ECO:0000313" key="2">
    <source>
        <dbReference type="EMBL" id="CAK0871582.1"/>
    </source>
</evidence>
<name>A0ABN9VH13_9DINO</name>
<sequence>SSPARASFVGGIASRVLRRPRPNARQVLRLPALDSVCPQVSKSLSPHTGDLLLASLSVAFATLPPSLRARLASSATIEVCARTRRERGSVGSALRRCKSAVGDGKLRLGAGLGRVAEKAGSFDWVRQKNGPQETASTAWRRWWPRSRLRTEAATSSRAGQRCSYPSRRHAVEDARRARAGARLQRRERRHGALEKRRVRHAVRLGGGRRDRHGSCDQVAALGTAHGRRQCGLRLPCRRRRAHWGQARSGGLDRGTWCVTSTLLGSLQQVQWDEELKRRGGADDPRTAEGSLTSRRQDEPHHLQYLPTDGCVVSPSVTLFRGTSADGYVFSQDPTELLAVCSIAMFNTNTRVRDSPVDAPTQFEEYGEQVRQKFRALLAAAAQLGAEAVVCPDVGCGVFGNDPAIVGGLLGQVAREYPDTIREIVVTGNEEPAFFDAARRAASGQPVPVTVPAYFQSRKRTVAL</sequence>
<protein>
    <recommendedName>
        <fullName evidence="4">Microbial-type PARG catalytic domain-containing protein</fullName>
    </recommendedName>
</protein>
<evidence type="ECO:0000256" key="1">
    <source>
        <dbReference type="SAM" id="MobiDB-lite"/>
    </source>
</evidence>
<feature type="region of interest" description="Disordered" evidence="1">
    <location>
        <begin position="274"/>
        <end position="299"/>
    </location>
</feature>
<dbReference type="PANTHER" id="PTHR35596:SF1">
    <property type="entry name" value="MICROBIAL-TYPE PARG CATALYTIC DOMAIN-CONTAINING PROTEIN"/>
    <property type="match status" value="1"/>
</dbReference>
<evidence type="ECO:0000313" key="3">
    <source>
        <dbReference type="Proteomes" id="UP001189429"/>
    </source>
</evidence>
<feature type="compositionally biased region" description="Basic residues" evidence="1">
    <location>
        <begin position="177"/>
        <end position="189"/>
    </location>
</feature>
<proteinExistence type="predicted"/>
<accession>A0ABN9VH13</accession>
<dbReference type="SUPFAM" id="SSF52949">
    <property type="entry name" value="Macro domain-like"/>
    <property type="match status" value="1"/>
</dbReference>
<dbReference type="EMBL" id="CAUYUJ010017085">
    <property type="protein sequence ID" value="CAK0871582.1"/>
    <property type="molecule type" value="Genomic_DNA"/>
</dbReference>
<comment type="caution">
    <text evidence="2">The sequence shown here is derived from an EMBL/GenBank/DDBJ whole genome shotgun (WGS) entry which is preliminary data.</text>
</comment>
<keyword evidence="3" id="KW-1185">Reference proteome</keyword>
<feature type="region of interest" description="Disordered" evidence="1">
    <location>
        <begin position="153"/>
        <end position="190"/>
    </location>
</feature>
<feature type="non-terminal residue" evidence="2">
    <location>
        <position position="1"/>
    </location>
</feature>
<dbReference type="PANTHER" id="PTHR35596">
    <property type="entry name" value="DUF2263 DOMAIN-CONTAINING PROTEIN"/>
    <property type="match status" value="1"/>
</dbReference>